<evidence type="ECO:0000313" key="1">
    <source>
        <dbReference type="EMBL" id="QJC53547.1"/>
    </source>
</evidence>
<dbReference type="Pfam" id="PF13289">
    <property type="entry name" value="SIR2_2"/>
    <property type="match status" value="1"/>
</dbReference>
<sequence>MNILDKLLQKNEYPIVFIGSGIPKRFLINFPNWPQLLEELWLESGLTNFYGELNNLHTEIKREFPDYNDREVEHAAYIRTGSLLETEYNRRFNEGLITIKNFSQRDAFLNKLSPLKKAISERFNNYSLCNEKSEEYEYFIKMLMKTQIILTTNYDSFIEDSYNSSGINEITKFIGQRGFFQESFNFAELYKVHGCIYSPEEIILTKSDYERFEKNSVLITAKIVSIMLTSPIIFLGYSLTDVNMRKIIRDFINSLGDSEIAMLEERLILIEWKEGEQELIEEIMYDRDLGCNLKLIKTDNYKMVFDAISKIDQGVAPSEVRKYQHVIKKLIVDSGKKGCLHTLLIAPNQLEEIEKRIGDGKLIVAIGDATYIFQMPDLLGYINNYFFEPELIHTDIALRFIASQISSSRIPFLKYVKDVDIDKTNLHQFDKDKLKQRISNYTNLEDCTKSINASYKIRLDSLSDIRQQNFNKEKEFEVVSYSAQRISLSELEDYVREHLDYYQEKKARSLPTAFRRLLMVMDMIKNKG</sequence>
<dbReference type="KEGG" id="palr:HGI30_19745"/>
<keyword evidence="2" id="KW-1185">Reference proteome</keyword>
<dbReference type="RefSeq" id="WP_168909085.1">
    <property type="nucleotide sequence ID" value="NZ_CP051428.1"/>
</dbReference>
<proteinExistence type="predicted"/>
<dbReference type="InterPro" id="IPR011202">
    <property type="entry name" value="UCP014677"/>
</dbReference>
<dbReference type="EMBL" id="CP051428">
    <property type="protein sequence ID" value="QJC53547.1"/>
    <property type="molecule type" value="Genomic_DNA"/>
</dbReference>
<reference evidence="1 2" key="1">
    <citation type="submission" date="2020-04" db="EMBL/GenBank/DDBJ databases">
        <title>Novel Paenibacillus strain UniB2 isolated from commercial digestive syrup.</title>
        <authorList>
            <person name="Thorat V."/>
            <person name="Kirdat K."/>
            <person name="Tiwarekar B."/>
            <person name="Yadav A."/>
        </authorList>
    </citation>
    <scope>NUCLEOTIDE SEQUENCE [LARGE SCALE GENOMIC DNA]</scope>
    <source>
        <strain evidence="1 2">UniB2</strain>
    </source>
</reference>
<accession>A0A6H2H1L7</accession>
<evidence type="ECO:0000313" key="2">
    <source>
        <dbReference type="Proteomes" id="UP000502136"/>
    </source>
</evidence>
<name>A0A6H2H1L7_9BACL</name>
<dbReference type="Proteomes" id="UP000502136">
    <property type="component" value="Chromosome"/>
</dbReference>
<dbReference type="PIRSF" id="PIRSF014677">
    <property type="entry name" value="UCP014677"/>
    <property type="match status" value="1"/>
</dbReference>
<dbReference type="AlphaFoldDB" id="A0A6H2H1L7"/>
<organism evidence="1 2">
    <name type="scientific">Paenibacillus albicereus</name>
    <dbReference type="NCBI Taxonomy" id="2726185"/>
    <lineage>
        <taxon>Bacteria</taxon>
        <taxon>Bacillati</taxon>
        <taxon>Bacillota</taxon>
        <taxon>Bacilli</taxon>
        <taxon>Bacillales</taxon>
        <taxon>Paenibacillaceae</taxon>
        <taxon>Paenibacillus</taxon>
    </lineage>
</organism>
<protein>
    <submittedName>
        <fullName evidence="1">Uncharacterized protein</fullName>
    </submittedName>
</protein>
<gene>
    <name evidence="1" type="ORF">HGI30_19745</name>
</gene>